<evidence type="ECO:0000256" key="15">
    <source>
        <dbReference type="SAM" id="SignalP"/>
    </source>
</evidence>
<dbReference type="InterPro" id="IPR051410">
    <property type="entry name" value="Ferric/Cupric_Reductase"/>
</dbReference>
<dbReference type="AlphaFoldDB" id="A0A1E3NUN2"/>
<reference evidence="17 18" key="1">
    <citation type="journal article" date="2016" name="Proc. Natl. Acad. Sci. U.S.A.">
        <title>Comparative genomics of biotechnologically important yeasts.</title>
        <authorList>
            <person name="Riley R."/>
            <person name="Haridas S."/>
            <person name="Wolfe K.H."/>
            <person name="Lopes M.R."/>
            <person name="Hittinger C.T."/>
            <person name="Goeker M."/>
            <person name="Salamov A.A."/>
            <person name="Wisecaver J.H."/>
            <person name="Long T.M."/>
            <person name="Calvey C.H."/>
            <person name="Aerts A.L."/>
            <person name="Barry K.W."/>
            <person name="Choi C."/>
            <person name="Clum A."/>
            <person name="Coughlan A.Y."/>
            <person name="Deshpande S."/>
            <person name="Douglass A.P."/>
            <person name="Hanson S.J."/>
            <person name="Klenk H.-P."/>
            <person name="LaButti K.M."/>
            <person name="Lapidus A."/>
            <person name="Lindquist E.A."/>
            <person name="Lipzen A.M."/>
            <person name="Meier-Kolthoff J.P."/>
            <person name="Ohm R.A."/>
            <person name="Otillar R.P."/>
            <person name="Pangilinan J.L."/>
            <person name="Peng Y."/>
            <person name="Rokas A."/>
            <person name="Rosa C.A."/>
            <person name="Scheuner C."/>
            <person name="Sibirny A.A."/>
            <person name="Slot J.C."/>
            <person name="Stielow J.B."/>
            <person name="Sun H."/>
            <person name="Kurtzman C.P."/>
            <person name="Blackwell M."/>
            <person name="Grigoriev I.V."/>
            <person name="Jeffries T.W."/>
        </authorList>
    </citation>
    <scope>NUCLEOTIDE SEQUENCE [LARGE SCALE GENOMIC DNA]</scope>
    <source>
        <strain evidence="17 18">NRRL Y-2026</strain>
    </source>
</reference>
<name>A0A1E3NUN2_9ASCO</name>
<dbReference type="GO" id="GO:0005886">
    <property type="term" value="C:plasma membrane"/>
    <property type="evidence" value="ECO:0007669"/>
    <property type="project" value="TreeGrafter"/>
</dbReference>
<dbReference type="RefSeq" id="XP_019020396.1">
    <property type="nucleotide sequence ID" value="XM_019163231.1"/>
</dbReference>
<feature type="transmembrane region" description="Helical" evidence="14">
    <location>
        <begin position="343"/>
        <end position="361"/>
    </location>
</feature>
<dbReference type="Gene3D" id="3.40.50.80">
    <property type="entry name" value="Nucleotide-binding domain of ferredoxin-NADP reductase (FNR) module"/>
    <property type="match status" value="1"/>
</dbReference>
<evidence type="ECO:0000256" key="8">
    <source>
        <dbReference type="ARBA" id="ARBA00022989"/>
    </source>
</evidence>
<proteinExistence type="inferred from homology"/>
<sequence length="693" mass="79167">MKLGHLLEATLLATLVSADKWTRYTDDYYAAIGCKLAVDKSADFCGTPELAKKYKCICKNKYAMASWAYCASAFPEVDQSGFNEQIVEMCQENANQTWTSDQIKANLVKYNSTIVNIESDSSFNKTSPQFAVTGKKLKKLAYTNFISYKHRWDNVNNSHYMGIAFVSAVGAVTLLAGLINWSLRLSRRYSNAVVGRVPNFFRKYFTLGLIGNHLHVNKLQGINPDRIEAFFIFIMFLYSILCCTIIGFNYYPGDTVFATYQAGTSRYYGDRACIMLSYQMPLLFIFPGRNNFFQYITRWKYSRFVTFHKWLGRIIMMEIFIHAFAMASQTYALDKFTRFGTDWYREGITACVCAAIIIVLAAGPIRRFYYELFLAVHVVLVVMFLWTAWRHAYSQDYQDFYWACCAVWIFDTVVRFVRIVLFGGPKTAEIELFPGEDVLKITVPASKILKGTPGSHAFIHFLTPLRFWQSHPFTVYPSETQDSAVTFTCRVKKGMTKFLADKCKSSGNNKISMKICVDGYYGEQSPYHFYDKTVFITGGTGIAGPYFHAKKLVQSDSNREVKLYWSVRTYECIRWFVPELLTFKDTQLKPVIFVSQPENNSSSTSSDDNEKKESDVDSVEKDDILKQLDFVEIKHGRLSVAEIVNSEIASSTGSVAFGACAHTQVVDDVRRTVANSLDLSTHKIEYFEEMQSW</sequence>
<dbReference type="InterPro" id="IPR013121">
    <property type="entry name" value="Fe_red_NAD-bd_6"/>
</dbReference>
<comment type="subcellular location">
    <subcellularLocation>
        <location evidence="1">Membrane</location>
        <topology evidence="1">Multi-pass membrane protein</topology>
    </subcellularLocation>
</comment>
<dbReference type="PANTHER" id="PTHR32361">
    <property type="entry name" value="FERRIC/CUPRIC REDUCTASE TRANSMEMBRANE COMPONENT"/>
    <property type="match status" value="1"/>
</dbReference>
<keyword evidence="7" id="KW-0249">Electron transport</keyword>
<dbReference type="STRING" id="763406.A0A1E3NUN2"/>
<dbReference type="PANTHER" id="PTHR32361:SF9">
    <property type="entry name" value="FERRIC REDUCTASE TRANSMEMBRANE COMPONENT 3-RELATED"/>
    <property type="match status" value="1"/>
</dbReference>
<feature type="transmembrane region" description="Helical" evidence="14">
    <location>
        <begin position="227"/>
        <end position="248"/>
    </location>
</feature>
<organism evidence="17 18">
    <name type="scientific">Pichia membranifaciens NRRL Y-2026</name>
    <dbReference type="NCBI Taxonomy" id="763406"/>
    <lineage>
        <taxon>Eukaryota</taxon>
        <taxon>Fungi</taxon>
        <taxon>Dikarya</taxon>
        <taxon>Ascomycota</taxon>
        <taxon>Saccharomycotina</taxon>
        <taxon>Pichiomycetes</taxon>
        <taxon>Pichiales</taxon>
        <taxon>Pichiaceae</taxon>
        <taxon>Pichia</taxon>
    </lineage>
</organism>
<evidence type="ECO:0000256" key="4">
    <source>
        <dbReference type="ARBA" id="ARBA00022630"/>
    </source>
</evidence>
<dbReference type="PROSITE" id="PS51384">
    <property type="entry name" value="FAD_FR"/>
    <property type="match status" value="1"/>
</dbReference>
<feature type="region of interest" description="Disordered" evidence="13">
    <location>
        <begin position="597"/>
        <end position="618"/>
    </location>
</feature>
<feature type="transmembrane region" description="Helical" evidence="14">
    <location>
        <begin position="160"/>
        <end position="181"/>
    </location>
</feature>
<dbReference type="InterPro" id="IPR039261">
    <property type="entry name" value="FNR_nucleotide-bd"/>
</dbReference>
<dbReference type="CDD" id="cd06186">
    <property type="entry name" value="NOX_Duox_like_FAD_NADP"/>
    <property type="match status" value="1"/>
</dbReference>
<evidence type="ECO:0000256" key="14">
    <source>
        <dbReference type="SAM" id="Phobius"/>
    </source>
</evidence>
<evidence type="ECO:0000256" key="5">
    <source>
        <dbReference type="ARBA" id="ARBA00022692"/>
    </source>
</evidence>
<evidence type="ECO:0000256" key="7">
    <source>
        <dbReference type="ARBA" id="ARBA00022982"/>
    </source>
</evidence>
<dbReference type="GeneID" id="30179918"/>
<evidence type="ECO:0000256" key="3">
    <source>
        <dbReference type="ARBA" id="ARBA00022448"/>
    </source>
</evidence>
<accession>A0A1E3NUN2</accession>
<dbReference type="Pfam" id="PF08022">
    <property type="entry name" value="FAD_binding_8"/>
    <property type="match status" value="1"/>
</dbReference>
<keyword evidence="6" id="KW-0274">FAD</keyword>
<evidence type="ECO:0000256" key="9">
    <source>
        <dbReference type="ARBA" id="ARBA00023002"/>
    </source>
</evidence>
<keyword evidence="4" id="KW-0285">Flavoprotein</keyword>
<evidence type="ECO:0000256" key="10">
    <source>
        <dbReference type="ARBA" id="ARBA00023065"/>
    </source>
</evidence>
<dbReference type="InterPro" id="IPR013130">
    <property type="entry name" value="Fe3_Rdtase_TM_dom"/>
</dbReference>
<keyword evidence="12" id="KW-0325">Glycoprotein</keyword>
<dbReference type="GO" id="GO:0000293">
    <property type="term" value="F:ferric-chelate reductase activity"/>
    <property type="evidence" value="ECO:0007669"/>
    <property type="project" value="UniProtKB-ARBA"/>
</dbReference>
<evidence type="ECO:0000256" key="2">
    <source>
        <dbReference type="ARBA" id="ARBA00006278"/>
    </source>
</evidence>
<feature type="domain" description="FAD-binding FR-type" evidence="16">
    <location>
        <begin position="406"/>
        <end position="527"/>
    </location>
</feature>
<dbReference type="OrthoDB" id="4494341at2759"/>
<dbReference type="InterPro" id="IPR013112">
    <property type="entry name" value="FAD-bd_8"/>
</dbReference>
<evidence type="ECO:0000313" key="18">
    <source>
        <dbReference type="Proteomes" id="UP000094455"/>
    </source>
</evidence>
<dbReference type="GO" id="GO:0006826">
    <property type="term" value="P:iron ion transport"/>
    <property type="evidence" value="ECO:0007669"/>
    <property type="project" value="TreeGrafter"/>
</dbReference>
<dbReference type="GO" id="GO:0015677">
    <property type="term" value="P:copper ion import"/>
    <property type="evidence" value="ECO:0007669"/>
    <property type="project" value="TreeGrafter"/>
</dbReference>
<dbReference type="SUPFAM" id="SSF52343">
    <property type="entry name" value="Ferredoxin reductase-like, C-terminal NADP-linked domain"/>
    <property type="match status" value="1"/>
</dbReference>
<evidence type="ECO:0000256" key="12">
    <source>
        <dbReference type="ARBA" id="ARBA00023180"/>
    </source>
</evidence>
<keyword evidence="11 14" id="KW-0472">Membrane</keyword>
<evidence type="ECO:0000256" key="1">
    <source>
        <dbReference type="ARBA" id="ARBA00004141"/>
    </source>
</evidence>
<feature type="transmembrane region" description="Helical" evidence="14">
    <location>
        <begin position="268"/>
        <end position="289"/>
    </location>
</feature>
<gene>
    <name evidence="17" type="ORF">PICMEDRAFT_57343</name>
</gene>
<keyword evidence="9" id="KW-0560">Oxidoreductase</keyword>
<dbReference type="InterPro" id="IPR017927">
    <property type="entry name" value="FAD-bd_FR_type"/>
</dbReference>
<dbReference type="Pfam" id="PF01794">
    <property type="entry name" value="Ferric_reduct"/>
    <property type="match status" value="1"/>
</dbReference>
<feature type="transmembrane region" description="Helical" evidence="14">
    <location>
        <begin position="368"/>
        <end position="388"/>
    </location>
</feature>
<keyword evidence="10" id="KW-0406">Ion transport</keyword>
<evidence type="ECO:0000256" key="11">
    <source>
        <dbReference type="ARBA" id="ARBA00023136"/>
    </source>
</evidence>
<evidence type="ECO:0000256" key="13">
    <source>
        <dbReference type="SAM" id="MobiDB-lite"/>
    </source>
</evidence>
<dbReference type="Pfam" id="PF08030">
    <property type="entry name" value="NAD_binding_6"/>
    <property type="match status" value="1"/>
</dbReference>
<protein>
    <recommendedName>
        <fullName evidence="16">FAD-binding FR-type domain-containing protein</fullName>
    </recommendedName>
</protein>
<feature type="signal peptide" evidence="15">
    <location>
        <begin position="1"/>
        <end position="18"/>
    </location>
</feature>
<keyword evidence="15" id="KW-0732">Signal</keyword>
<feature type="chain" id="PRO_5009133524" description="FAD-binding FR-type domain-containing protein" evidence="15">
    <location>
        <begin position="19"/>
        <end position="693"/>
    </location>
</feature>
<keyword evidence="5 14" id="KW-0812">Transmembrane</keyword>
<evidence type="ECO:0000259" key="16">
    <source>
        <dbReference type="PROSITE" id="PS51384"/>
    </source>
</evidence>
<evidence type="ECO:0000256" key="6">
    <source>
        <dbReference type="ARBA" id="ARBA00022827"/>
    </source>
</evidence>
<dbReference type="Proteomes" id="UP000094455">
    <property type="component" value="Unassembled WGS sequence"/>
</dbReference>
<keyword evidence="3" id="KW-0813">Transport</keyword>
<keyword evidence="18" id="KW-1185">Reference proteome</keyword>
<dbReference type="SFLD" id="SFLDS00052">
    <property type="entry name" value="Ferric_Reductase_Domain"/>
    <property type="match status" value="1"/>
</dbReference>
<feature type="compositionally biased region" description="Basic and acidic residues" evidence="13">
    <location>
        <begin position="608"/>
        <end position="618"/>
    </location>
</feature>
<feature type="transmembrane region" description="Helical" evidence="14">
    <location>
        <begin position="310"/>
        <end position="331"/>
    </location>
</feature>
<keyword evidence="8 14" id="KW-1133">Transmembrane helix</keyword>
<comment type="similarity">
    <text evidence="2">Belongs to the ferric reductase (FRE) family.</text>
</comment>
<dbReference type="GO" id="GO:0006879">
    <property type="term" value="P:intracellular iron ion homeostasis"/>
    <property type="evidence" value="ECO:0007669"/>
    <property type="project" value="TreeGrafter"/>
</dbReference>
<evidence type="ECO:0000313" key="17">
    <source>
        <dbReference type="EMBL" id="ODQ49283.1"/>
    </source>
</evidence>
<dbReference type="EMBL" id="KV454001">
    <property type="protein sequence ID" value="ODQ49283.1"/>
    <property type="molecule type" value="Genomic_DNA"/>
</dbReference>
<dbReference type="SFLD" id="SFLDG01168">
    <property type="entry name" value="Ferric_reductase_subgroup_(FRE"/>
    <property type="match status" value="1"/>
</dbReference>